<keyword evidence="2" id="KW-0812">Transmembrane</keyword>
<comment type="caution">
    <text evidence="3">The sequence shown here is derived from an EMBL/GenBank/DDBJ whole genome shotgun (WGS) entry which is preliminary data.</text>
</comment>
<feature type="transmembrane region" description="Helical" evidence="2">
    <location>
        <begin position="28"/>
        <end position="50"/>
    </location>
</feature>
<reference evidence="3 4" key="1">
    <citation type="submission" date="2019-07" db="EMBL/GenBank/DDBJ databases">
        <title>Whole genome shotgun sequence of Acetobacter tropicalis NBRC 16470.</title>
        <authorList>
            <person name="Hosoyama A."/>
            <person name="Uohara A."/>
            <person name="Ohji S."/>
            <person name="Ichikawa N."/>
        </authorList>
    </citation>
    <scope>NUCLEOTIDE SEQUENCE [LARGE SCALE GENOMIC DNA]</scope>
    <source>
        <strain evidence="3 4">NBRC 16470</strain>
    </source>
</reference>
<organism evidence="3 4">
    <name type="scientific">Acetobacter tropicalis</name>
    <dbReference type="NCBI Taxonomy" id="104102"/>
    <lineage>
        <taxon>Bacteria</taxon>
        <taxon>Pseudomonadati</taxon>
        <taxon>Pseudomonadota</taxon>
        <taxon>Alphaproteobacteria</taxon>
        <taxon>Acetobacterales</taxon>
        <taxon>Acetobacteraceae</taxon>
        <taxon>Acetobacter</taxon>
    </lineage>
</organism>
<feature type="region of interest" description="Disordered" evidence="1">
    <location>
        <begin position="86"/>
        <end position="256"/>
    </location>
</feature>
<name>A0A511FN45_9PROT</name>
<gene>
    <name evidence="3" type="ORF">ATR01nite_14290</name>
</gene>
<dbReference type="EMBL" id="BJVR01000011">
    <property type="protein sequence ID" value="GEL50354.1"/>
    <property type="molecule type" value="Genomic_DNA"/>
</dbReference>
<feature type="compositionally biased region" description="Basic and acidic residues" evidence="1">
    <location>
        <begin position="196"/>
        <end position="216"/>
    </location>
</feature>
<accession>A0A511FN45</accession>
<keyword evidence="2" id="KW-0472">Membrane</keyword>
<evidence type="ECO:0000313" key="3">
    <source>
        <dbReference type="EMBL" id="GEL50354.1"/>
    </source>
</evidence>
<protein>
    <submittedName>
        <fullName evidence="3">Uncharacterized protein</fullName>
    </submittedName>
</protein>
<evidence type="ECO:0000256" key="1">
    <source>
        <dbReference type="SAM" id="MobiDB-lite"/>
    </source>
</evidence>
<evidence type="ECO:0000256" key="2">
    <source>
        <dbReference type="SAM" id="Phobius"/>
    </source>
</evidence>
<dbReference type="Proteomes" id="UP000321800">
    <property type="component" value="Unassembled WGS sequence"/>
</dbReference>
<feature type="compositionally biased region" description="Pro residues" evidence="1">
    <location>
        <begin position="110"/>
        <end position="122"/>
    </location>
</feature>
<feature type="compositionally biased region" description="Basic and acidic residues" evidence="1">
    <location>
        <begin position="160"/>
        <end position="185"/>
    </location>
</feature>
<proteinExistence type="predicted"/>
<keyword evidence="2" id="KW-1133">Transmembrane helix</keyword>
<dbReference type="AlphaFoldDB" id="A0A511FN45"/>
<sequence length="256" mass="28736">MRKNGAWGLLFMMSLSFPDWMPLWAQLVLMAVGIVFGLGFLMMPFAVFGVKGRLAELELLVQELHADVRAISLRLASVQGVETGRLSRDMYDRPQPPGQAVVEEVRPPEPVRPAGPPSPPVLGPLRAPRVSDAYEPRQDAPPAPHVASERSSPPSKRRMPWHEPVSEREEGRAEPQAHIRRRDLAPDANQPPYRPDFSREREDLHTPRRHDPETGRTEPMLNWPPGRPSIQEEGGFKKFPGALGRGVRPSPDHHDE</sequence>
<evidence type="ECO:0000313" key="4">
    <source>
        <dbReference type="Proteomes" id="UP000321800"/>
    </source>
</evidence>